<keyword evidence="2" id="KW-0677">Repeat</keyword>
<dbReference type="PROSITE" id="PS50157">
    <property type="entry name" value="ZINC_FINGER_C2H2_2"/>
    <property type="match status" value="3"/>
</dbReference>
<dbReference type="GO" id="GO:0000978">
    <property type="term" value="F:RNA polymerase II cis-regulatory region sequence-specific DNA binding"/>
    <property type="evidence" value="ECO:0007669"/>
    <property type="project" value="TreeGrafter"/>
</dbReference>
<dbReference type="FunFam" id="3.30.160.60:FF:000032">
    <property type="entry name" value="Krueppel-like factor 4"/>
    <property type="match status" value="1"/>
</dbReference>
<dbReference type="HOGENOM" id="CLU_002678_42_18_1"/>
<protein>
    <recommendedName>
        <fullName evidence="8">C2H2-type domain-containing protein</fullName>
    </recommendedName>
</protein>
<dbReference type="PROSITE" id="PS00028">
    <property type="entry name" value="ZINC_FINGER_C2H2_1"/>
    <property type="match status" value="2"/>
</dbReference>
<evidence type="ECO:0000256" key="3">
    <source>
        <dbReference type="ARBA" id="ARBA00022771"/>
    </source>
</evidence>
<dbReference type="InterPro" id="IPR050329">
    <property type="entry name" value="GLI_C2H2-zinc-finger"/>
</dbReference>
<dbReference type="GO" id="GO:0008270">
    <property type="term" value="F:zinc ion binding"/>
    <property type="evidence" value="ECO:0007669"/>
    <property type="project" value="UniProtKB-KW"/>
</dbReference>
<dbReference type="PANTHER" id="PTHR19818:SF139">
    <property type="entry name" value="PAIR-RULE PROTEIN ODD-PAIRED"/>
    <property type="match status" value="1"/>
</dbReference>
<dbReference type="GO" id="GO:0000981">
    <property type="term" value="F:DNA-binding transcription factor activity, RNA polymerase II-specific"/>
    <property type="evidence" value="ECO:0007669"/>
    <property type="project" value="TreeGrafter"/>
</dbReference>
<dbReference type="EMBL" id="KL142407">
    <property type="protein sequence ID" value="KDR68620.1"/>
    <property type="molecule type" value="Genomic_DNA"/>
</dbReference>
<feature type="non-terminal residue" evidence="9">
    <location>
        <position position="1"/>
    </location>
</feature>
<dbReference type="AlphaFoldDB" id="A0A067SCF6"/>
<dbReference type="GO" id="GO:0005634">
    <property type="term" value="C:nucleus"/>
    <property type="evidence" value="ECO:0007669"/>
    <property type="project" value="UniProtKB-ARBA"/>
</dbReference>
<keyword evidence="3 7" id="KW-0863">Zinc-finger</keyword>
<keyword evidence="5" id="KW-0805">Transcription regulation</keyword>
<accession>A0A067SCF6</accession>
<keyword evidence="4" id="KW-0862">Zinc</keyword>
<evidence type="ECO:0000256" key="7">
    <source>
        <dbReference type="PROSITE-ProRule" id="PRU00042"/>
    </source>
</evidence>
<feature type="domain" description="C2H2-type" evidence="8">
    <location>
        <begin position="29"/>
        <end position="58"/>
    </location>
</feature>
<dbReference type="SUPFAM" id="SSF57667">
    <property type="entry name" value="beta-beta-alpha zinc fingers"/>
    <property type="match status" value="1"/>
</dbReference>
<gene>
    <name evidence="9" type="ORF">GALMADRAFT_43465</name>
</gene>
<keyword evidence="6" id="KW-0804">Transcription</keyword>
<evidence type="ECO:0000313" key="9">
    <source>
        <dbReference type="EMBL" id="KDR68620.1"/>
    </source>
</evidence>
<organism evidence="9 10">
    <name type="scientific">Galerina marginata (strain CBS 339.88)</name>
    <dbReference type="NCBI Taxonomy" id="685588"/>
    <lineage>
        <taxon>Eukaryota</taxon>
        <taxon>Fungi</taxon>
        <taxon>Dikarya</taxon>
        <taxon>Basidiomycota</taxon>
        <taxon>Agaricomycotina</taxon>
        <taxon>Agaricomycetes</taxon>
        <taxon>Agaricomycetidae</taxon>
        <taxon>Agaricales</taxon>
        <taxon>Agaricineae</taxon>
        <taxon>Strophariaceae</taxon>
        <taxon>Galerina</taxon>
    </lineage>
</organism>
<evidence type="ECO:0000256" key="4">
    <source>
        <dbReference type="ARBA" id="ARBA00022833"/>
    </source>
</evidence>
<name>A0A067SCF6_GALM3</name>
<sequence length="77" mass="9078">CTVPGCNSTFTRGFNLKGHLRSHYEQKPYKCHWPGCGKGFARQHDCKRHEQLHSNFRPFECEGCRKQFARMDALNRH</sequence>
<feature type="domain" description="C2H2-type" evidence="8">
    <location>
        <begin position="1"/>
        <end position="28"/>
    </location>
</feature>
<dbReference type="InterPro" id="IPR036236">
    <property type="entry name" value="Znf_C2H2_sf"/>
</dbReference>
<evidence type="ECO:0000313" key="10">
    <source>
        <dbReference type="Proteomes" id="UP000027222"/>
    </source>
</evidence>
<proteinExistence type="predicted"/>
<dbReference type="Gene3D" id="3.30.160.60">
    <property type="entry name" value="Classic Zinc Finger"/>
    <property type="match status" value="3"/>
</dbReference>
<evidence type="ECO:0000256" key="6">
    <source>
        <dbReference type="ARBA" id="ARBA00023163"/>
    </source>
</evidence>
<dbReference type="GO" id="GO:0045944">
    <property type="term" value="P:positive regulation of transcription by RNA polymerase II"/>
    <property type="evidence" value="ECO:0007669"/>
    <property type="project" value="UniProtKB-ARBA"/>
</dbReference>
<dbReference type="Proteomes" id="UP000027222">
    <property type="component" value="Unassembled WGS sequence"/>
</dbReference>
<evidence type="ECO:0000256" key="1">
    <source>
        <dbReference type="ARBA" id="ARBA00022723"/>
    </source>
</evidence>
<dbReference type="InterPro" id="IPR013087">
    <property type="entry name" value="Znf_C2H2_type"/>
</dbReference>
<reference evidence="10" key="1">
    <citation type="journal article" date="2014" name="Proc. Natl. Acad. Sci. U.S.A.">
        <title>Extensive sampling of basidiomycete genomes demonstrates inadequacy of the white-rot/brown-rot paradigm for wood decay fungi.</title>
        <authorList>
            <person name="Riley R."/>
            <person name="Salamov A.A."/>
            <person name="Brown D.W."/>
            <person name="Nagy L.G."/>
            <person name="Floudas D."/>
            <person name="Held B.W."/>
            <person name="Levasseur A."/>
            <person name="Lombard V."/>
            <person name="Morin E."/>
            <person name="Otillar R."/>
            <person name="Lindquist E.A."/>
            <person name="Sun H."/>
            <person name="LaButti K.M."/>
            <person name="Schmutz J."/>
            <person name="Jabbour D."/>
            <person name="Luo H."/>
            <person name="Baker S.E."/>
            <person name="Pisabarro A.G."/>
            <person name="Walton J.D."/>
            <person name="Blanchette R.A."/>
            <person name="Henrissat B."/>
            <person name="Martin F."/>
            <person name="Cullen D."/>
            <person name="Hibbett D.S."/>
            <person name="Grigoriev I.V."/>
        </authorList>
    </citation>
    <scope>NUCLEOTIDE SEQUENCE [LARGE SCALE GENOMIC DNA]</scope>
    <source>
        <strain evidence="10">CBS 339.88</strain>
    </source>
</reference>
<feature type="non-terminal residue" evidence="9">
    <location>
        <position position="77"/>
    </location>
</feature>
<evidence type="ECO:0000256" key="2">
    <source>
        <dbReference type="ARBA" id="ARBA00022737"/>
    </source>
</evidence>
<dbReference type="OrthoDB" id="4748970at2759"/>
<dbReference type="STRING" id="685588.A0A067SCF6"/>
<evidence type="ECO:0000259" key="8">
    <source>
        <dbReference type="PROSITE" id="PS50157"/>
    </source>
</evidence>
<feature type="domain" description="C2H2-type" evidence="8">
    <location>
        <begin position="59"/>
        <end position="77"/>
    </location>
</feature>
<keyword evidence="1" id="KW-0479">Metal-binding</keyword>
<evidence type="ECO:0000256" key="5">
    <source>
        <dbReference type="ARBA" id="ARBA00023015"/>
    </source>
</evidence>
<dbReference type="Pfam" id="PF00096">
    <property type="entry name" value="zf-C2H2"/>
    <property type="match status" value="2"/>
</dbReference>
<keyword evidence="10" id="KW-1185">Reference proteome</keyword>
<dbReference type="SMART" id="SM00355">
    <property type="entry name" value="ZnF_C2H2"/>
    <property type="match status" value="2"/>
</dbReference>
<dbReference type="PANTHER" id="PTHR19818">
    <property type="entry name" value="ZINC FINGER PROTEIN ZIC AND GLI"/>
    <property type="match status" value="1"/>
</dbReference>